<evidence type="ECO:0000313" key="7">
    <source>
        <dbReference type="Proteomes" id="UP000199372"/>
    </source>
</evidence>
<dbReference type="PANTHER" id="PTHR30329">
    <property type="entry name" value="STATOR ELEMENT OF FLAGELLAR MOTOR COMPLEX"/>
    <property type="match status" value="1"/>
</dbReference>
<protein>
    <submittedName>
        <fullName evidence="6">Chemotaxis protein MotB</fullName>
    </submittedName>
</protein>
<evidence type="ECO:0000256" key="4">
    <source>
        <dbReference type="SAM" id="Phobius"/>
    </source>
</evidence>
<evidence type="ECO:0000256" key="3">
    <source>
        <dbReference type="ARBA" id="ARBA00023136"/>
    </source>
</evidence>
<organism evidence="6 7">
    <name type="scientific">Palleronia pelagia</name>
    <dbReference type="NCBI Taxonomy" id="387096"/>
    <lineage>
        <taxon>Bacteria</taxon>
        <taxon>Pseudomonadati</taxon>
        <taxon>Pseudomonadota</taxon>
        <taxon>Alphaproteobacteria</taxon>
        <taxon>Rhodobacterales</taxon>
        <taxon>Roseobacteraceae</taxon>
        <taxon>Palleronia</taxon>
    </lineage>
</organism>
<name>A0A1H8F7U5_9RHOB</name>
<keyword evidence="7" id="KW-1185">Reference proteome</keyword>
<evidence type="ECO:0000256" key="1">
    <source>
        <dbReference type="ARBA" id="ARBA00004370"/>
    </source>
</evidence>
<dbReference type="Proteomes" id="UP000199372">
    <property type="component" value="Unassembled WGS sequence"/>
</dbReference>
<reference evidence="7" key="1">
    <citation type="submission" date="2016-10" db="EMBL/GenBank/DDBJ databases">
        <authorList>
            <person name="Varghese N."/>
            <person name="Submissions S."/>
        </authorList>
    </citation>
    <scope>NUCLEOTIDE SEQUENCE [LARGE SCALE GENOMIC DNA]</scope>
    <source>
        <strain evidence="7">DSM 26893</strain>
    </source>
</reference>
<evidence type="ECO:0000313" key="6">
    <source>
        <dbReference type="EMBL" id="SEN27991.1"/>
    </source>
</evidence>
<dbReference type="InterPro" id="IPR025713">
    <property type="entry name" value="MotB-like_N_dom"/>
</dbReference>
<dbReference type="SUPFAM" id="SSF103088">
    <property type="entry name" value="OmpA-like"/>
    <property type="match status" value="1"/>
</dbReference>
<sequence>MASNAPIIIKRKKKGGGDGHHGGAWKVAYADFVTAMMAFFMLMWLLNATTETQRNGLADYFNPAIPIAKLSGGGDGVFGGDDVASNDQFVGRAGGAQVVQSSGAGAGQGAEAALSDALGDVKDQLDANSGESTVADDLLQHIDVRITDEGLIVDMFDLPGAPLFEPERDTPTALGRELIAVVSDIFRLAENRVAVNGHVRAQPVVRVERAEWDLSAARAQKTRILMTGNAIPADRIARIGGFADRNRLHKAPTDPRNNRIELILLR</sequence>
<proteinExistence type="predicted"/>
<keyword evidence="2 4" id="KW-0812">Transmembrane</keyword>
<dbReference type="RefSeq" id="WP_091845040.1">
    <property type="nucleotide sequence ID" value="NZ_FOCM01000003.1"/>
</dbReference>
<dbReference type="OrthoDB" id="7170686at2"/>
<dbReference type="PANTHER" id="PTHR30329:SF21">
    <property type="entry name" value="LIPOPROTEIN YIAD-RELATED"/>
    <property type="match status" value="1"/>
</dbReference>
<dbReference type="Pfam" id="PF13677">
    <property type="entry name" value="MotB_plug"/>
    <property type="match status" value="1"/>
</dbReference>
<comment type="subcellular location">
    <subcellularLocation>
        <location evidence="1">Membrane</location>
    </subcellularLocation>
</comment>
<dbReference type="Gene3D" id="3.30.1330.60">
    <property type="entry name" value="OmpA-like domain"/>
    <property type="match status" value="1"/>
</dbReference>
<dbReference type="InterPro" id="IPR050330">
    <property type="entry name" value="Bact_OuterMem_StrucFunc"/>
</dbReference>
<dbReference type="AlphaFoldDB" id="A0A1H8F7U5"/>
<feature type="transmembrane region" description="Helical" evidence="4">
    <location>
        <begin position="27"/>
        <end position="46"/>
    </location>
</feature>
<gene>
    <name evidence="6" type="ORF">SAMN04488011_103248</name>
</gene>
<feature type="domain" description="Motility protein B-like N-terminal" evidence="5">
    <location>
        <begin position="10"/>
        <end position="64"/>
    </location>
</feature>
<evidence type="ECO:0000259" key="5">
    <source>
        <dbReference type="Pfam" id="PF13677"/>
    </source>
</evidence>
<dbReference type="InterPro" id="IPR036737">
    <property type="entry name" value="OmpA-like_sf"/>
</dbReference>
<accession>A0A1H8F7U5</accession>
<keyword evidence="4" id="KW-1133">Transmembrane helix</keyword>
<keyword evidence="3 4" id="KW-0472">Membrane</keyword>
<dbReference type="GO" id="GO:0016020">
    <property type="term" value="C:membrane"/>
    <property type="evidence" value="ECO:0007669"/>
    <property type="project" value="UniProtKB-SubCell"/>
</dbReference>
<dbReference type="EMBL" id="FOCM01000003">
    <property type="protein sequence ID" value="SEN27991.1"/>
    <property type="molecule type" value="Genomic_DNA"/>
</dbReference>
<evidence type="ECO:0000256" key="2">
    <source>
        <dbReference type="ARBA" id="ARBA00022692"/>
    </source>
</evidence>